<dbReference type="Gene3D" id="1.10.287.470">
    <property type="entry name" value="Helix hairpin bin"/>
    <property type="match status" value="1"/>
</dbReference>
<sequence>MSNDKNSVADMKIEQLNGSNSVTTIIKEEETLTNNLTKEPSPDSVKNPEHQSDFRFKKQFLILLCGLGIVGLLVAFLWQRQGKVKSIQAFINSEIVYVRAPIPGKLSLTTQPELGQQLTKTKVIGSISGDVENQLVSSLKINQQTLTSRLDNNRERLAGLNQQLRNRTNLLTQFSNASQEQQKLQIKFGQSQVDQFENDLMRAQAEADIAQSDAKRADFLLTEGAISKAAQEQKVTQARQAQAALSAARSRVEQHKLSLNAAAKGLQLDGPRSYSYPDIRTIELKTEIADLKNQISDLQIEIRGNEAELARVRQELKTQNHILVRSPQEGVIWSIEAHSGEVLTANAPILKLINCKNVWVEAFIDERDAIALQIGQSVDVHLIGSQKMWPGKIQTIRAGTGRVTVGQYVVEPPPEIERRQLPVRVVTAKIQVDWSDSLDADNFCSAGRSVEVKIRKNQN</sequence>
<comment type="caution">
    <text evidence="6">The sequence shown here is derived from an EMBL/GenBank/DDBJ whole genome shotgun (WGS) entry which is preliminary data.</text>
</comment>
<dbReference type="InterPro" id="IPR050465">
    <property type="entry name" value="UPF0194_transport"/>
</dbReference>
<evidence type="ECO:0000256" key="3">
    <source>
        <dbReference type="SAM" id="Coils"/>
    </source>
</evidence>
<keyword evidence="5" id="KW-0812">Transmembrane</keyword>
<keyword evidence="2 3" id="KW-0175">Coiled coil</keyword>
<proteinExistence type="predicted"/>
<keyword evidence="5" id="KW-0472">Membrane</keyword>
<comment type="subcellular location">
    <subcellularLocation>
        <location evidence="1">Cell envelope</location>
    </subcellularLocation>
</comment>
<feature type="coiled-coil region" evidence="3">
    <location>
        <begin position="281"/>
        <end position="315"/>
    </location>
</feature>
<dbReference type="PANTHER" id="PTHR32347:SF29">
    <property type="entry name" value="UPF0194 MEMBRANE PROTEIN YBHG"/>
    <property type="match status" value="1"/>
</dbReference>
<dbReference type="RefSeq" id="WP_190405193.1">
    <property type="nucleotide sequence ID" value="NZ_JACJRF010000001.1"/>
</dbReference>
<feature type="coiled-coil region" evidence="3">
    <location>
        <begin position="143"/>
        <end position="213"/>
    </location>
</feature>
<dbReference type="PANTHER" id="PTHR32347">
    <property type="entry name" value="EFFLUX SYSTEM COMPONENT YKNX-RELATED"/>
    <property type="match status" value="1"/>
</dbReference>
<dbReference type="Proteomes" id="UP000607281">
    <property type="component" value="Unassembled WGS sequence"/>
</dbReference>
<dbReference type="Gene3D" id="2.40.30.170">
    <property type="match status" value="1"/>
</dbReference>
<accession>A0ABR8CHP2</accession>
<evidence type="ECO:0000256" key="1">
    <source>
        <dbReference type="ARBA" id="ARBA00004196"/>
    </source>
</evidence>
<reference evidence="6 7" key="1">
    <citation type="journal article" date="2020" name="ISME J.">
        <title>Comparative genomics reveals insights into cyanobacterial evolution and habitat adaptation.</title>
        <authorList>
            <person name="Chen M.Y."/>
            <person name="Teng W.K."/>
            <person name="Zhao L."/>
            <person name="Hu C.X."/>
            <person name="Zhou Y.K."/>
            <person name="Han B.P."/>
            <person name="Song L.R."/>
            <person name="Shu W.S."/>
        </authorList>
    </citation>
    <scope>NUCLEOTIDE SEQUENCE [LARGE SCALE GENOMIC DNA]</scope>
    <source>
        <strain evidence="6 7">FACHB-260</strain>
    </source>
</reference>
<keyword evidence="5" id="KW-1133">Transmembrane helix</keyword>
<name>A0ABR8CHP2_9NOST</name>
<evidence type="ECO:0000256" key="5">
    <source>
        <dbReference type="SAM" id="Phobius"/>
    </source>
</evidence>
<dbReference type="EMBL" id="JACJRF010000001">
    <property type="protein sequence ID" value="MBD2342711.1"/>
    <property type="molecule type" value="Genomic_DNA"/>
</dbReference>
<evidence type="ECO:0000256" key="4">
    <source>
        <dbReference type="SAM" id="MobiDB-lite"/>
    </source>
</evidence>
<organism evidence="6 7">
    <name type="scientific">Anabaena subtropica FACHB-260</name>
    <dbReference type="NCBI Taxonomy" id="2692884"/>
    <lineage>
        <taxon>Bacteria</taxon>
        <taxon>Bacillati</taxon>
        <taxon>Cyanobacteriota</taxon>
        <taxon>Cyanophyceae</taxon>
        <taxon>Nostocales</taxon>
        <taxon>Nostocaceae</taxon>
        <taxon>Anabaena</taxon>
    </lineage>
</organism>
<protein>
    <submittedName>
        <fullName evidence="6">HlyD family efflux transporter periplasmic adaptor subunit</fullName>
    </submittedName>
</protein>
<evidence type="ECO:0000313" key="7">
    <source>
        <dbReference type="Proteomes" id="UP000607281"/>
    </source>
</evidence>
<feature type="transmembrane region" description="Helical" evidence="5">
    <location>
        <begin position="60"/>
        <end position="78"/>
    </location>
</feature>
<gene>
    <name evidence="6" type="ORF">H6G18_00930</name>
</gene>
<keyword evidence="7" id="KW-1185">Reference proteome</keyword>
<feature type="region of interest" description="Disordered" evidence="4">
    <location>
        <begin position="31"/>
        <end position="50"/>
    </location>
</feature>
<evidence type="ECO:0000313" key="6">
    <source>
        <dbReference type="EMBL" id="MBD2342711.1"/>
    </source>
</evidence>
<evidence type="ECO:0000256" key="2">
    <source>
        <dbReference type="ARBA" id="ARBA00023054"/>
    </source>
</evidence>